<dbReference type="GO" id="GO:0009164">
    <property type="term" value="P:nucleoside catabolic process"/>
    <property type="evidence" value="ECO:0007669"/>
    <property type="project" value="InterPro"/>
</dbReference>
<dbReference type="CDD" id="cd09008">
    <property type="entry name" value="MTAN"/>
    <property type="match status" value="1"/>
</dbReference>
<comment type="pathway">
    <text evidence="1">Amino-acid biosynthesis; L-methionine biosynthesis via salvage pathway; S-methyl-5-thio-alpha-D-ribose 1-phosphate from S-methyl-5'-thioadenosine (hydrolase route): step 1/2.</text>
</comment>
<dbReference type="GO" id="GO:0019509">
    <property type="term" value="P:L-methionine salvage from methylthioadenosine"/>
    <property type="evidence" value="ECO:0007669"/>
    <property type="project" value="UniProtKB-UniPathway"/>
</dbReference>
<organism evidence="7 8">
    <name type="scientific">Burkholderia gladioli</name>
    <name type="common">Pseudomonas marginata</name>
    <name type="synonym">Phytomonas marginata</name>
    <dbReference type="NCBI Taxonomy" id="28095"/>
    <lineage>
        <taxon>Bacteria</taxon>
        <taxon>Pseudomonadati</taxon>
        <taxon>Pseudomonadota</taxon>
        <taxon>Betaproteobacteria</taxon>
        <taxon>Burkholderiales</taxon>
        <taxon>Burkholderiaceae</taxon>
        <taxon>Burkholderia</taxon>
    </lineage>
</organism>
<evidence type="ECO:0000259" key="6">
    <source>
        <dbReference type="Pfam" id="PF01048"/>
    </source>
</evidence>
<dbReference type="InterPro" id="IPR035994">
    <property type="entry name" value="Nucleoside_phosphorylase_sf"/>
</dbReference>
<dbReference type="GO" id="GO:0008930">
    <property type="term" value="F:methylthioadenosine nucleosidase activity"/>
    <property type="evidence" value="ECO:0007669"/>
    <property type="project" value="InterPro"/>
</dbReference>
<dbReference type="AlphaFoldDB" id="A0A2A7S5A9"/>
<dbReference type="EMBL" id="PDDY01000004">
    <property type="protein sequence ID" value="PEH38746.1"/>
    <property type="molecule type" value="Genomic_DNA"/>
</dbReference>
<dbReference type="InterPro" id="IPR000845">
    <property type="entry name" value="Nucleoside_phosphorylase_d"/>
</dbReference>
<dbReference type="PANTHER" id="PTHR46832:SF1">
    <property type="entry name" value="5'-METHYLTHIOADENOSINE_S-ADENOSYLHOMOCYSTEINE NUCLEOSIDASE"/>
    <property type="match status" value="1"/>
</dbReference>
<dbReference type="Gene3D" id="3.40.50.1580">
    <property type="entry name" value="Nucleoside phosphorylase domain"/>
    <property type="match status" value="1"/>
</dbReference>
<reference evidence="8" key="1">
    <citation type="submission" date="2017-09" db="EMBL/GenBank/DDBJ databases">
        <title>FDA dAtabase for Regulatory Grade micrObial Sequences (FDA-ARGOS): Supporting development and validation of Infectious Disease Dx tests.</title>
        <authorList>
            <person name="Minogue T."/>
            <person name="Wolcott M."/>
            <person name="Wasieloski L."/>
            <person name="Aguilar W."/>
            <person name="Moore D."/>
            <person name="Tallon L."/>
            <person name="Sadzewicz L."/>
            <person name="Ott S."/>
            <person name="Zhao X."/>
            <person name="Nagaraj S."/>
            <person name="Vavikolanu K."/>
            <person name="Aluvathingal J."/>
            <person name="Nadendla S."/>
            <person name="Sichtig H."/>
        </authorList>
    </citation>
    <scope>NUCLEOTIDE SEQUENCE [LARGE SCALE GENOMIC DNA]</scope>
    <source>
        <strain evidence="8">FDAARGOS_390</strain>
    </source>
</reference>
<evidence type="ECO:0000313" key="7">
    <source>
        <dbReference type="EMBL" id="PEH38746.1"/>
    </source>
</evidence>
<accession>A0A2A7S5A9</accession>
<evidence type="ECO:0000256" key="2">
    <source>
        <dbReference type="ARBA" id="ARBA00011974"/>
    </source>
</evidence>
<proteinExistence type="predicted"/>
<protein>
    <recommendedName>
        <fullName evidence="2">adenosylhomocysteine nucleosidase</fullName>
        <ecNumber evidence="2">3.2.2.9</ecNumber>
    </recommendedName>
</protein>
<comment type="caution">
    <text evidence="7">The sequence shown here is derived from an EMBL/GenBank/DDBJ whole genome shotgun (WGS) entry which is preliminary data.</text>
</comment>
<dbReference type="GO" id="GO:0005829">
    <property type="term" value="C:cytosol"/>
    <property type="evidence" value="ECO:0007669"/>
    <property type="project" value="TreeGrafter"/>
</dbReference>
<dbReference type="EC" id="3.2.2.9" evidence="2"/>
<gene>
    <name evidence="7" type="ORF">CRM94_30875</name>
</gene>
<dbReference type="NCBIfam" id="NF004079">
    <property type="entry name" value="PRK05584.1"/>
    <property type="match status" value="1"/>
</dbReference>
<dbReference type="UniPathway" id="UPA00904">
    <property type="reaction ID" value="UER00871"/>
</dbReference>
<dbReference type="GO" id="GO:0008782">
    <property type="term" value="F:adenosylhomocysteine nucleosidase activity"/>
    <property type="evidence" value="ECO:0007669"/>
    <property type="project" value="UniProtKB-EC"/>
</dbReference>
<dbReference type="Proteomes" id="UP000220629">
    <property type="component" value="Unassembled WGS sequence"/>
</dbReference>
<evidence type="ECO:0000313" key="8">
    <source>
        <dbReference type="Proteomes" id="UP000220629"/>
    </source>
</evidence>
<evidence type="ECO:0000256" key="5">
    <source>
        <dbReference type="ARBA" id="ARBA00023167"/>
    </source>
</evidence>
<dbReference type="InterPro" id="IPR010049">
    <property type="entry name" value="MTA_SAH_Nsdase"/>
</dbReference>
<name>A0A2A7S5A9_BURGA</name>
<dbReference type="NCBIfam" id="TIGR01704">
    <property type="entry name" value="MTA_SAH-Nsdase"/>
    <property type="match status" value="1"/>
</dbReference>
<evidence type="ECO:0000256" key="4">
    <source>
        <dbReference type="ARBA" id="ARBA00022801"/>
    </source>
</evidence>
<dbReference type="RefSeq" id="WP_098154162.1">
    <property type="nucleotide sequence ID" value="NZ_CADEVR010000007.1"/>
</dbReference>
<feature type="domain" description="Nucleoside phosphorylase" evidence="6">
    <location>
        <begin position="11"/>
        <end position="253"/>
    </location>
</feature>
<keyword evidence="3" id="KW-0028">Amino-acid biosynthesis</keyword>
<evidence type="ECO:0000256" key="3">
    <source>
        <dbReference type="ARBA" id="ARBA00022605"/>
    </source>
</evidence>
<sequence length="276" mass="28739">MTMQFDRKRPLGILAALPQELGDLLAAMQAEGAVETVTLGQREYHLGTAHGVPCVVTLARVGKVAAATTTTALIHRFNVRAVVFAGVAGGVAREIAVGDIVVARALMQHDLDASPIFPRHEVPLLGITRFAADAALSAALQAACEAFVGEQGEALKERFRLRGARVHAGLIISGDRFVSSEPEVVALREMLPEALAVEMEGAALAQVCHEYGVPCAVVRTVSDTADDHATASFTNFLTEIASSYSSGILQRFLLALAGEAAPSTAGSASTADGVPA</sequence>
<dbReference type="SUPFAM" id="SSF53167">
    <property type="entry name" value="Purine and uridine phosphorylases"/>
    <property type="match status" value="1"/>
</dbReference>
<dbReference type="Pfam" id="PF01048">
    <property type="entry name" value="PNP_UDP_1"/>
    <property type="match status" value="1"/>
</dbReference>
<keyword evidence="4" id="KW-0378">Hydrolase</keyword>
<evidence type="ECO:0000256" key="1">
    <source>
        <dbReference type="ARBA" id="ARBA00004945"/>
    </source>
</evidence>
<dbReference type="GO" id="GO:0019284">
    <property type="term" value="P:L-methionine salvage from S-adenosylmethionine"/>
    <property type="evidence" value="ECO:0007669"/>
    <property type="project" value="TreeGrafter"/>
</dbReference>
<dbReference type="PANTHER" id="PTHR46832">
    <property type="entry name" value="5'-METHYLTHIOADENOSINE/S-ADENOSYLHOMOCYSTEINE NUCLEOSIDASE"/>
    <property type="match status" value="1"/>
</dbReference>
<keyword evidence="5" id="KW-0486">Methionine biosynthesis</keyword>